<evidence type="ECO:0000313" key="1">
    <source>
        <dbReference type="EMBL" id="KAJ2897744.1"/>
    </source>
</evidence>
<name>A0AAD5RME4_9PEZI</name>
<proteinExistence type="predicted"/>
<keyword evidence="2" id="KW-1185">Reference proteome</keyword>
<dbReference type="Proteomes" id="UP001201980">
    <property type="component" value="Unassembled WGS sequence"/>
</dbReference>
<reference evidence="1" key="1">
    <citation type="submission" date="2022-07" db="EMBL/GenBank/DDBJ databases">
        <title>Draft genome sequence of Zalerion maritima ATCC 34329, a (micro)plastics degrading marine fungus.</title>
        <authorList>
            <person name="Paco A."/>
            <person name="Goncalves M.F.M."/>
            <person name="Rocha-Santos T.A.P."/>
            <person name="Alves A."/>
        </authorList>
    </citation>
    <scope>NUCLEOTIDE SEQUENCE</scope>
    <source>
        <strain evidence="1">ATCC 34329</strain>
    </source>
</reference>
<accession>A0AAD5RME4</accession>
<gene>
    <name evidence="1" type="ORF">MKZ38_004420</name>
</gene>
<evidence type="ECO:0000313" key="2">
    <source>
        <dbReference type="Proteomes" id="UP001201980"/>
    </source>
</evidence>
<dbReference type="AlphaFoldDB" id="A0AAD5RME4"/>
<comment type="caution">
    <text evidence="1">The sequence shown here is derived from an EMBL/GenBank/DDBJ whole genome shotgun (WGS) entry which is preliminary data.</text>
</comment>
<protein>
    <submittedName>
        <fullName evidence="1">Uncharacterized protein</fullName>
    </submittedName>
</protein>
<organism evidence="1 2">
    <name type="scientific">Zalerion maritima</name>
    <dbReference type="NCBI Taxonomy" id="339359"/>
    <lineage>
        <taxon>Eukaryota</taxon>
        <taxon>Fungi</taxon>
        <taxon>Dikarya</taxon>
        <taxon>Ascomycota</taxon>
        <taxon>Pezizomycotina</taxon>
        <taxon>Sordariomycetes</taxon>
        <taxon>Lulworthiomycetidae</taxon>
        <taxon>Lulworthiales</taxon>
        <taxon>Lulworthiaceae</taxon>
        <taxon>Zalerion</taxon>
    </lineage>
</organism>
<sequence length="72" mass="7742">MSFGKPDESWPEAYAWVTFKMIDYEGHPEHNATLVAGNIGKKILTGTPKGYAEVVGEEMVTVAQSSLQPGSG</sequence>
<dbReference type="EMBL" id="JAKWBI020000259">
    <property type="protein sequence ID" value="KAJ2897744.1"/>
    <property type="molecule type" value="Genomic_DNA"/>
</dbReference>